<evidence type="ECO:0000256" key="1">
    <source>
        <dbReference type="SAM" id="MobiDB-lite"/>
    </source>
</evidence>
<dbReference type="Proteomes" id="UP000242146">
    <property type="component" value="Unassembled WGS sequence"/>
</dbReference>
<sequence>MWEPNPQRTRSRLCPFHSANVSVATSPTDPDERANIAQEQREGRAQRDENTRNVYAIGRDHSNLTKVAYVSAWYGKDRTQSIKTSFFSAVRPAYRQVVRDRVLEQSDLLRRLIIKLQLFVNHYVLANVDHVDESLFKENGFYSASQFVRGRQVTTTHQRLRQSLLVHWETFRTMHPSIEHGQGVDTHALASYLKGLATAYVNNFTVPFESRIKAYIRFLISCLDVTVSRGDTRKIVDFAYEKFAQREVRSAYSDEALDAFLADGIENVFEDGIDEASAQVEDSDVMSVASDVTMATASTLTSRAVSPMSLDTSLSMSRAISPVVGSPPPAGQDSVGGREEQEDGGSADTTQSLCLTVDRMMVEFKQDDIATLTPKYIAENPKRRCDFSGRCWMLMKPTDPLTLKTP</sequence>
<evidence type="ECO:0000313" key="3">
    <source>
        <dbReference type="Proteomes" id="UP000242146"/>
    </source>
</evidence>
<proteinExistence type="predicted"/>
<feature type="region of interest" description="Disordered" evidence="1">
    <location>
        <begin position="1"/>
        <end position="32"/>
    </location>
</feature>
<gene>
    <name evidence="2" type="ORF">DM01DRAFT_1322500</name>
</gene>
<evidence type="ECO:0000313" key="2">
    <source>
        <dbReference type="EMBL" id="ORX53555.1"/>
    </source>
</evidence>
<feature type="region of interest" description="Disordered" evidence="1">
    <location>
        <begin position="319"/>
        <end position="351"/>
    </location>
</feature>
<accession>A0A1X2GGU6</accession>
<dbReference type="OrthoDB" id="2285535at2759"/>
<comment type="caution">
    <text evidence="2">The sequence shown here is derived from an EMBL/GenBank/DDBJ whole genome shotgun (WGS) entry which is preliminary data.</text>
</comment>
<protein>
    <submittedName>
        <fullName evidence="2">Uncharacterized protein</fullName>
    </submittedName>
</protein>
<organism evidence="2 3">
    <name type="scientific">Hesseltinella vesiculosa</name>
    <dbReference type="NCBI Taxonomy" id="101127"/>
    <lineage>
        <taxon>Eukaryota</taxon>
        <taxon>Fungi</taxon>
        <taxon>Fungi incertae sedis</taxon>
        <taxon>Mucoromycota</taxon>
        <taxon>Mucoromycotina</taxon>
        <taxon>Mucoromycetes</taxon>
        <taxon>Mucorales</taxon>
        <taxon>Cunninghamellaceae</taxon>
        <taxon>Hesseltinella</taxon>
    </lineage>
</organism>
<dbReference type="EMBL" id="MCGT01000015">
    <property type="protein sequence ID" value="ORX53555.1"/>
    <property type="molecule type" value="Genomic_DNA"/>
</dbReference>
<feature type="compositionally biased region" description="Polar residues" evidence="1">
    <location>
        <begin position="19"/>
        <end position="28"/>
    </location>
</feature>
<name>A0A1X2GGU6_9FUNG</name>
<dbReference type="AlphaFoldDB" id="A0A1X2GGU6"/>
<keyword evidence="3" id="KW-1185">Reference proteome</keyword>
<reference evidence="2 3" key="1">
    <citation type="submission" date="2016-07" db="EMBL/GenBank/DDBJ databases">
        <title>Pervasive Adenine N6-methylation of Active Genes in Fungi.</title>
        <authorList>
            <consortium name="DOE Joint Genome Institute"/>
            <person name="Mondo S.J."/>
            <person name="Dannebaum R.O."/>
            <person name="Kuo R.C."/>
            <person name="Labutti K."/>
            <person name="Haridas S."/>
            <person name="Kuo A."/>
            <person name="Salamov A."/>
            <person name="Ahrendt S.R."/>
            <person name="Lipzen A."/>
            <person name="Sullivan W."/>
            <person name="Andreopoulos W.B."/>
            <person name="Clum A."/>
            <person name="Lindquist E."/>
            <person name="Daum C."/>
            <person name="Ramamoorthy G.K."/>
            <person name="Gryganskyi A."/>
            <person name="Culley D."/>
            <person name="Magnuson J.K."/>
            <person name="James T.Y."/>
            <person name="O'Malley M.A."/>
            <person name="Stajich J.E."/>
            <person name="Spatafora J.W."/>
            <person name="Visel A."/>
            <person name="Grigoriev I.V."/>
        </authorList>
    </citation>
    <scope>NUCLEOTIDE SEQUENCE [LARGE SCALE GENOMIC DNA]</scope>
    <source>
        <strain evidence="2 3">NRRL 3301</strain>
    </source>
</reference>